<gene>
    <name evidence="1" type="ORF">NDU88_006766</name>
</gene>
<keyword evidence="2" id="KW-1185">Reference proteome</keyword>
<sequence>MCRLTCGMEKSVASSRVTAVWARAVLELRKRCSAIAHFPLRGGQIRGRVNTSRVLTVKEGAVNGTFVIGARGGGFPSQTPRAQEEEVMCSSGRREKSPWGKKVVCATGAESRTKGKSGDWRGVPGESEEETLVERAQQGFPKEEGCRVFLLSNLRKSNLRAKLRKKRKAKSPIFRRPKITPSLRSYFEILPSLGSIGTPSDSCSPMEVGGCKEMESFAETELDKDTDVQEVETAVVVDKGEKTKGKNPVLGINLKVQDKRAGENPSVESSLSRVEAQKENNVLDQMQTTMMEEVAHTQKSSPVEVMIAKLLEKIKKGF</sequence>
<protein>
    <submittedName>
        <fullName evidence="1">Uncharacterized protein</fullName>
    </submittedName>
</protein>
<proteinExistence type="predicted"/>
<name>A0AAV7QPW1_PLEWA</name>
<comment type="caution">
    <text evidence="1">The sequence shown here is derived from an EMBL/GenBank/DDBJ whole genome shotgun (WGS) entry which is preliminary data.</text>
</comment>
<evidence type="ECO:0000313" key="2">
    <source>
        <dbReference type="Proteomes" id="UP001066276"/>
    </source>
</evidence>
<dbReference type="AlphaFoldDB" id="A0AAV7QPW1"/>
<accession>A0AAV7QPW1</accession>
<dbReference type="Proteomes" id="UP001066276">
    <property type="component" value="Chromosome 6"/>
</dbReference>
<organism evidence="1 2">
    <name type="scientific">Pleurodeles waltl</name>
    <name type="common">Iberian ribbed newt</name>
    <dbReference type="NCBI Taxonomy" id="8319"/>
    <lineage>
        <taxon>Eukaryota</taxon>
        <taxon>Metazoa</taxon>
        <taxon>Chordata</taxon>
        <taxon>Craniata</taxon>
        <taxon>Vertebrata</taxon>
        <taxon>Euteleostomi</taxon>
        <taxon>Amphibia</taxon>
        <taxon>Batrachia</taxon>
        <taxon>Caudata</taxon>
        <taxon>Salamandroidea</taxon>
        <taxon>Salamandridae</taxon>
        <taxon>Pleurodelinae</taxon>
        <taxon>Pleurodeles</taxon>
    </lineage>
</organism>
<evidence type="ECO:0000313" key="1">
    <source>
        <dbReference type="EMBL" id="KAJ1140413.1"/>
    </source>
</evidence>
<dbReference type="EMBL" id="JANPWB010000010">
    <property type="protein sequence ID" value="KAJ1140413.1"/>
    <property type="molecule type" value="Genomic_DNA"/>
</dbReference>
<reference evidence="1" key="1">
    <citation type="journal article" date="2022" name="bioRxiv">
        <title>Sequencing and chromosome-scale assembly of the giantPleurodeles waltlgenome.</title>
        <authorList>
            <person name="Brown T."/>
            <person name="Elewa A."/>
            <person name="Iarovenko S."/>
            <person name="Subramanian E."/>
            <person name="Araus A.J."/>
            <person name="Petzold A."/>
            <person name="Susuki M."/>
            <person name="Suzuki K.-i.T."/>
            <person name="Hayashi T."/>
            <person name="Toyoda A."/>
            <person name="Oliveira C."/>
            <person name="Osipova E."/>
            <person name="Leigh N.D."/>
            <person name="Simon A."/>
            <person name="Yun M.H."/>
        </authorList>
    </citation>
    <scope>NUCLEOTIDE SEQUENCE</scope>
    <source>
        <strain evidence="1">20211129_DDA</strain>
        <tissue evidence="1">Liver</tissue>
    </source>
</reference>